<comment type="caution">
    <text evidence="1">The sequence shown here is derived from an EMBL/GenBank/DDBJ whole genome shotgun (WGS) entry which is preliminary data.</text>
</comment>
<name>X1GVT9_9ZZZZ</name>
<organism evidence="1">
    <name type="scientific">marine sediment metagenome</name>
    <dbReference type="NCBI Taxonomy" id="412755"/>
    <lineage>
        <taxon>unclassified sequences</taxon>
        <taxon>metagenomes</taxon>
        <taxon>ecological metagenomes</taxon>
    </lineage>
</organism>
<dbReference type="Pfam" id="PF06325">
    <property type="entry name" value="PrmA"/>
    <property type="match status" value="1"/>
</dbReference>
<dbReference type="InterPro" id="IPR029063">
    <property type="entry name" value="SAM-dependent_MTases_sf"/>
</dbReference>
<dbReference type="EMBL" id="BARU01017600">
    <property type="protein sequence ID" value="GAH61287.1"/>
    <property type="molecule type" value="Genomic_DNA"/>
</dbReference>
<reference evidence="1" key="1">
    <citation type="journal article" date="2014" name="Front. Microbiol.">
        <title>High frequency of phylogenetically diverse reductive dehalogenase-homologous genes in deep subseafloor sedimentary metagenomes.</title>
        <authorList>
            <person name="Kawai M."/>
            <person name="Futagami T."/>
            <person name="Toyoda A."/>
            <person name="Takaki Y."/>
            <person name="Nishi S."/>
            <person name="Hori S."/>
            <person name="Arai W."/>
            <person name="Tsubouchi T."/>
            <person name="Morono Y."/>
            <person name="Uchiyama I."/>
            <person name="Ito T."/>
            <person name="Fujiyama A."/>
            <person name="Inagaki F."/>
            <person name="Takami H."/>
        </authorList>
    </citation>
    <scope>NUCLEOTIDE SEQUENCE</scope>
    <source>
        <strain evidence="1">Expedition CK06-06</strain>
    </source>
</reference>
<dbReference type="SUPFAM" id="SSF53335">
    <property type="entry name" value="S-adenosyl-L-methionine-dependent methyltransferases"/>
    <property type="match status" value="1"/>
</dbReference>
<evidence type="ECO:0008006" key="2">
    <source>
        <dbReference type="Google" id="ProtNLM"/>
    </source>
</evidence>
<dbReference type="AlphaFoldDB" id="X1GVT9"/>
<dbReference type="PANTHER" id="PTHR23290:SF0">
    <property type="entry name" value="RRNA N6-ADENOSINE-METHYLTRANSFERASE METTL5"/>
    <property type="match status" value="1"/>
</dbReference>
<dbReference type="GO" id="GO:0016740">
    <property type="term" value="F:transferase activity"/>
    <property type="evidence" value="ECO:0007669"/>
    <property type="project" value="UniProtKB-ARBA"/>
</dbReference>
<accession>X1GVT9</accession>
<dbReference type="PANTHER" id="PTHR23290">
    <property type="entry name" value="RRNA N6-ADENOSINE-METHYLTRANSFERASE METTL5"/>
    <property type="match status" value="1"/>
</dbReference>
<gene>
    <name evidence="1" type="ORF">S03H2_29180</name>
</gene>
<sequence length="89" mass="9918">MRKKELVTIIQKTKTFTNPNLSLEQYCISAISAVDIMYYAGFEHSDIENKIVLDLGAGTGRLSIAATFIRPVLVLNIDIDLSALIILKY</sequence>
<proteinExistence type="predicted"/>
<dbReference type="Gene3D" id="3.40.50.150">
    <property type="entry name" value="Vaccinia Virus protein VP39"/>
    <property type="match status" value="1"/>
</dbReference>
<dbReference type="InterPro" id="IPR051720">
    <property type="entry name" value="rRNA_MeTrfase/Polyamine_Synth"/>
</dbReference>
<protein>
    <recommendedName>
        <fullName evidence="2">Methyltransferase small domain-containing protein</fullName>
    </recommendedName>
</protein>
<evidence type="ECO:0000313" key="1">
    <source>
        <dbReference type="EMBL" id="GAH61287.1"/>
    </source>
</evidence>
<feature type="non-terminal residue" evidence="1">
    <location>
        <position position="89"/>
    </location>
</feature>